<dbReference type="GO" id="GO:0005978">
    <property type="term" value="P:glycogen biosynthetic process"/>
    <property type="evidence" value="ECO:0007669"/>
    <property type="project" value="InterPro"/>
</dbReference>
<dbReference type="SMART" id="SM00642">
    <property type="entry name" value="Aamy"/>
    <property type="match status" value="1"/>
</dbReference>
<dbReference type="InterPro" id="IPR006048">
    <property type="entry name" value="A-amylase/branching_C"/>
</dbReference>
<dbReference type="InterPro" id="IPR013780">
    <property type="entry name" value="Glyco_hydro_b"/>
</dbReference>
<dbReference type="GO" id="GO:0043169">
    <property type="term" value="F:cation binding"/>
    <property type="evidence" value="ECO:0007669"/>
    <property type="project" value="InterPro"/>
</dbReference>
<reference evidence="4 5" key="2">
    <citation type="submission" date="2018-06" db="EMBL/GenBank/DDBJ databases">
        <title>Metagenomic assembly of (sub)arctic Cyanobacteria and their associated microbiome from non-axenic cultures.</title>
        <authorList>
            <person name="Baurain D."/>
        </authorList>
    </citation>
    <scope>NUCLEOTIDE SEQUENCE [LARGE SCALE GENOMIC DNA]</scope>
    <source>
        <strain evidence="4">ULC129bin1</strain>
    </source>
</reference>
<dbReference type="InterPro" id="IPR014756">
    <property type="entry name" value="Ig_E-set"/>
</dbReference>
<organism evidence="4 5">
    <name type="scientific">Leptolyngbya foveolarum</name>
    <dbReference type="NCBI Taxonomy" id="47253"/>
    <lineage>
        <taxon>Bacteria</taxon>
        <taxon>Bacillati</taxon>
        <taxon>Cyanobacteriota</taxon>
        <taxon>Cyanophyceae</taxon>
        <taxon>Leptolyngbyales</taxon>
        <taxon>Leptolyngbyaceae</taxon>
        <taxon>Leptolyngbya group</taxon>
        <taxon>Leptolyngbya</taxon>
    </lineage>
</organism>
<dbReference type="Gene3D" id="2.60.40.10">
    <property type="entry name" value="Immunoglobulins"/>
    <property type="match status" value="1"/>
</dbReference>
<dbReference type="PIRSF" id="PIRSF000463">
    <property type="entry name" value="GlgB"/>
    <property type="match status" value="1"/>
</dbReference>
<evidence type="ECO:0000256" key="1">
    <source>
        <dbReference type="ARBA" id="ARBA00008061"/>
    </source>
</evidence>
<dbReference type="InterPro" id="IPR006047">
    <property type="entry name" value="GH13_cat_dom"/>
</dbReference>
<evidence type="ECO:0000259" key="3">
    <source>
        <dbReference type="SMART" id="SM00642"/>
    </source>
</evidence>
<dbReference type="SUPFAM" id="SSF81296">
    <property type="entry name" value="E set domains"/>
    <property type="match status" value="1"/>
</dbReference>
<dbReference type="PANTHER" id="PTHR43002">
    <property type="entry name" value="GLYCOGEN DEBRANCHING ENZYME"/>
    <property type="match status" value="1"/>
</dbReference>
<protein>
    <submittedName>
        <fullName evidence="4">Alpha-amylase</fullName>
    </submittedName>
</protein>
<evidence type="ECO:0000313" key="5">
    <source>
        <dbReference type="Proteomes" id="UP000249354"/>
    </source>
</evidence>
<evidence type="ECO:0000313" key="4">
    <source>
        <dbReference type="EMBL" id="PZO22150.1"/>
    </source>
</evidence>
<dbReference type="Pfam" id="PF02806">
    <property type="entry name" value="Alpha-amylase_C"/>
    <property type="match status" value="1"/>
</dbReference>
<sequence length="546" mass="62474">MAHSIEFELRAPYNEKAYLLGDFSDEPIEMNKADDGYFRTQVDLADGEYQYKFRVQSKSHFLEENAWVEVIDPRATAIDAGAQMAIAQVKDGKRILDTYEWKNDAAELPSQDQLVIYEMLVQDFAKPGEDQGSFQSVIEQLDYIQDLGVNAIEIMPVQACPMEVGWGYNCRHYFALRPAYGRSEDLKQLVDECHGRGIQVILDMVLNHSESESPLTQIDFDYWYRREAKDPDNSWGPEFDYEHYDEHYDCYPAREYMRDMVSFWVSEYHIDGLRFDAVKQIANPDFLNWITDEAGMAAKPGSCYSIAEHIPEDPSLTGINRPFNSCWRVSFHYNILDLLTKPGHDIKIVKELVDPIPQGFESNTNVINYTTSHDQAHLMSDLGNTQIFGEEAFKRAKLAAVLVMTALGIPMIWMGEELGVAGEKSLEPTPLDWDLLDNDDNHGLLQYYQGLIRLRKENGALRSDNLSFFHENSTDGVIGYIRWDDMGPRVAVVVNCSENYLEDYEVSDLPEDGTWHEWTSNYDVQVENGTARLTLSGCEAKVLVWG</sequence>
<dbReference type="EMBL" id="QBMC01000013">
    <property type="protein sequence ID" value="PZO22150.1"/>
    <property type="molecule type" value="Genomic_DNA"/>
</dbReference>
<gene>
    <name evidence="4" type="ORF">DCF25_03520</name>
</gene>
<evidence type="ECO:0000256" key="2">
    <source>
        <dbReference type="PIRSR" id="PIRSR000463-1"/>
    </source>
</evidence>
<dbReference type="InterPro" id="IPR013783">
    <property type="entry name" value="Ig-like_fold"/>
</dbReference>
<dbReference type="InterPro" id="IPR017853">
    <property type="entry name" value="GH"/>
</dbReference>
<dbReference type="Gene3D" id="3.20.20.80">
    <property type="entry name" value="Glycosidases"/>
    <property type="match status" value="1"/>
</dbReference>
<dbReference type="Pfam" id="PF00128">
    <property type="entry name" value="Alpha-amylase"/>
    <property type="match status" value="2"/>
</dbReference>
<reference evidence="5" key="1">
    <citation type="submission" date="2018-04" db="EMBL/GenBank/DDBJ databases">
        <authorList>
            <person name="Cornet L."/>
        </authorList>
    </citation>
    <scope>NUCLEOTIDE SEQUENCE [LARGE SCALE GENOMIC DNA]</scope>
</reference>
<dbReference type="CDD" id="cd02859">
    <property type="entry name" value="E_set_AMPKbeta_like_N"/>
    <property type="match status" value="1"/>
</dbReference>
<accession>A0A2W4US62</accession>
<proteinExistence type="inferred from homology"/>
<dbReference type="SUPFAM" id="SSF51445">
    <property type="entry name" value="(Trans)glycosidases"/>
    <property type="match status" value="1"/>
</dbReference>
<dbReference type="GO" id="GO:0003844">
    <property type="term" value="F:1,4-alpha-glucan branching enzyme activity"/>
    <property type="evidence" value="ECO:0007669"/>
    <property type="project" value="InterPro"/>
</dbReference>
<dbReference type="InterPro" id="IPR037439">
    <property type="entry name" value="Branching_enzy"/>
</dbReference>
<comment type="similarity">
    <text evidence="1">Belongs to the glycosyl hydrolase 13 family.</text>
</comment>
<comment type="caution">
    <text evidence="4">The sequence shown here is derived from an EMBL/GenBank/DDBJ whole genome shotgun (WGS) entry which is preliminary data.</text>
</comment>
<feature type="active site" description="Nucleophile" evidence="2">
    <location>
        <position position="276"/>
    </location>
</feature>
<name>A0A2W4US62_9CYAN</name>
<dbReference type="CDD" id="cd11350">
    <property type="entry name" value="AmyAc_4"/>
    <property type="match status" value="1"/>
</dbReference>
<feature type="active site" description="Proton donor" evidence="2">
    <location>
        <position position="308"/>
    </location>
</feature>
<dbReference type="AlphaFoldDB" id="A0A2W4US62"/>
<dbReference type="Proteomes" id="UP000249354">
    <property type="component" value="Unassembled WGS sequence"/>
</dbReference>
<dbReference type="Gene3D" id="2.60.40.1180">
    <property type="entry name" value="Golgi alpha-mannosidase II"/>
    <property type="match status" value="1"/>
</dbReference>
<dbReference type="SUPFAM" id="SSF51011">
    <property type="entry name" value="Glycosyl hydrolase domain"/>
    <property type="match status" value="1"/>
</dbReference>
<feature type="domain" description="Glycosyl hydrolase family 13 catalytic" evidence="3">
    <location>
        <begin position="118"/>
        <end position="455"/>
    </location>
</feature>